<feature type="domain" description="Zn(2)-C6 fungal-type" evidence="7">
    <location>
        <begin position="11"/>
        <end position="39"/>
    </location>
</feature>
<sequence length="649" mass="73435">MTEKKRRVKTGCLTCRQRRVKCDEGKPTCQRCQAANVYCEGYDTQRHLETRSRSLTVDSSQASSSHIPSTFYPFHPSLVTYRVDGLPIVGCPTNPDCAERVPHPRARDVLAHHQYTFRTAPLLFKEDHLYFWRDRILHTAWIYEYVYDAVLALGTAHRATLFLSQPYERWKGLDTKVIALQMYGDALQRLSGEFRSGKQCMDIQVGVLLLLVYFECFVGNPVAAFRHLRAAKYYFTIAEAELRKRDSTAVEPLNSCIAQLELVAQVLLPLPNISFLGQMSGDLSNATNCGGHVESPERLELHRILATHRDVTQCIVTPLHGSITRLDSQQVNALQTDLRRWRDASDTLFQYCDEEPIMPSAPSSSWASLAGLTIPPRAQYFPSVKAAITVSLYNCFMAHTMWLLSITTNTSSHPCEITAYFYAYQNLRIAEGLLSNNPIRQTNDGRYFSCESLGMGLSPILYLTARCCYSPTWQQWIVEKLRHMGQEGLFNSEALATSLDLLKSYQHTQNTNVLDDQDNVWRSQSPLGPPLSRALPTVLPDPSGRRFIAFYLKVAQRPYNQFPTTPVSLEVVGKASWLVEGSDSSERKRSVDIHTNHLDIKDISQLETELALQGHKWESMFQTPVCEIGCGIDDYESSIPVRSKTPIDT</sequence>
<keyword evidence="3" id="KW-0805">Transcription regulation</keyword>
<dbReference type="InParanoid" id="A0A0C3CEV0"/>
<dbReference type="PANTHER" id="PTHR36206">
    <property type="entry name" value="ASPERCRYPTIN BIOSYNTHESIS CLUSTER-SPECIFIC TRANSCRIPTION REGULATOR ATNN-RELATED"/>
    <property type="match status" value="1"/>
</dbReference>
<dbReference type="Gene3D" id="4.10.240.10">
    <property type="entry name" value="Zn(2)-C6 fungal-type DNA-binding domain"/>
    <property type="match status" value="1"/>
</dbReference>
<reference evidence="9" key="2">
    <citation type="submission" date="2015-01" db="EMBL/GenBank/DDBJ databases">
        <title>Evolutionary Origins and Diversification of the Mycorrhizal Mutualists.</title>
        <authorList>
            <consortium name="DOE Joint Genome Institute"/>
            <consortium name="Mycorrhizal Genomics Consortium"/>
            <person name="Kohler A."/>
            <person name="Kuo A."/>
            <person name="Nagy L.G."/>
            <person name="Floudas D."/>
            <person name="Copeland A."/>
            <person name="Barry K.W."/>
            <person name="Cichocki N."/>
            <person name="Veneault-Fourrey C."/>
            <person name="LaButti K."/>
            <person name="Lindquist E.A."/>
            <person name="Lipzen A."/>
            <person name="Lundell T."/>
            <person name="Morin E."/>
            <person name="Murat C."/>
            <person name="Riley R."/>
            <person name="Ohm R."/>
            <person name="Sun H."/>
            <person name="Tunlid A."/>
            <person name="Henrissat B."/>
            <person name="Grigoriev I.V."/>
            <person name="Hibbett D.S."/>
            <person name="Martin F."/>
        </authorList>
    </citation>
    <scope>NUCLEOTIDE SEQUENCE [LARGE SCALE GENOMIC DNA]</scope>
    <source>
        <strain evidence="9">Zn</strain>
    </source>
</reference>
<name>A0A0C3CEV0_OIDMZ</name>
<dbReference type="AlphaFoldDB" id="A0A0C3CEV0"/>
<proteinExistence type="predicted"/>
<dbReference type="SMART" id="SM00066">
    <property type="entry name" value="GAL4"/>
    <property type="match status" value="1"/>
</dbReference>
<evidence type="ECO:0000256" key="1">
    <source>
        <dbReference type="ARBA" id="ARBA00022723"/>
    </source>
</evidence>
<keyword evidence="2" id="KW-0862">Zinc</keyword>
<evidence type="ECO:0000256" key="5">
    <source>
        <dbReference type="ARBA" id="ARBA00023163"/>
    </source>
</evidence>
<dbReference type="InterPro" id="IPR052360">
    <property type="entry name" value="Transcr_Regulatory_Proteins"/>
</dbReference>
<dbReference type="InterPro" id="IPR021858">
    <property type="entry name" value="Fun_TF"/>
</dbReference>
<keyword evidence="6" id="KW-0539">Nucleus</keyword>
<accession>A0A0C3CEV0</accession>
<dbReference type="CDD" id="cd00067">
    <property type="entry name" value="GAL4"/>
    <property type="match status" value="1"/>
</dbReference>
<dbReference type="GO" id="GO:0000981">
    <property type="term" value="F:DNA-binding transcription factor activity, RNA polymerase II-specific"/>
    <property type="evidence" value="ECO:0007669"/>
    <property type="project" value="InterPro"/>
</dbReference>
<dbReference type="EMBL" id="KN832882">
    <property type="protein sequence ID" value="KIM97468.1"/>
    <property type="molecule type" value="Genomic_DNA"/>
</dbReference>
<dbReference type="Pfam" id="PF00172">
    <property type="entry name" value="Zn_clus"/>
    <property type="match status" value="1"/>
</dbReference>
<dbReference type="PROSITE" id="PS50048">
    <property type="entry name" value="ZN2_CY6_FUNGAL_2"/>
    <property type="match status" value="1"/>
</dbReference>
<organism evidence="8 9">
    <name type="scientific">Oidiodendron maius (strain Zn)</name>
    <dbReference type="NCBI Taxonomy" id="913774"/>
    <lineage>
        <taxon>Eukaryota</taxon>
        <taxon>Fungi</taxon>
        <taxon>Dikarya</taxon>
        <taxon>Ascomycota</taxon>
        <taxon>Pezizomycotina</taxon>
        <taxon>Leotiomycetes</taxon>
        <taxon>Leotiomycetes incertae sedis</taxon>
        <taxon>Myxotrichaceae</taxon>
        <taxon>Oidiodendron</taxon>
    </lineage>
</organism>
<evidence type="ECO:0000256" key="4">
    <source>
        <dbReference type="ARBA" id="ARBA00023125"/>
    </source>
</evidence>
<protein>
    <recommendedName>
        <fullName evidence="7">Zn(2)-C6 fungal-type domain-containing protein</fullName>
    </recommendedName>
</protein>
<dbReference type="HOGENOM" id="CLU_428285_0_0_1"/>
<dbReference type="PANTHER" id="PTHR36206:SF13">
    <property type="entry name" value="TRANSCRIPTIONAL REGULATORY PROTEIN MOC3"/>
    <property type="match status" value="1"/>
</dbReference>
<dbReference type="PROSITE" id="PS00463">
    <property type="entry name" value="ZN2_CY6_FUNGAL_1"/>
    <property type="match status" value="1"/>
</dbReference>
<evidence type="ECO:0000256" key="6">
    <source>
        <dbReference type="ARBA" id="ARBA00023242"/>
    </source>
</evidence>
<keyword evidence="1" id="KW-0479">Metal-binding</keyword>
<keyword evidence="4" id="KW-0238">DNA-binding</keyword>
<dbReference type="OrthoDB" id="2593732at2759"/>
<dbReference type="GO" id="GO:0008270">
    <property type="term" value="F:zinc ion binding"/>
    <property type="evidence" value="ECO:0007669"/>
    <property type="project" value="InterPro"/>
</dbReference>
<evidence type="ECO:0000313" key="8">
    <source>
        <dbReference type="EMBL" id="KIM97468.1"/>
    </source>
</evidence>
<dbReference type="InterPro" id="IPR001138">
    <property type="entry name" value="Zn2Cys6_DnaBD"/>
</dbReference>
<evidence type="ECO:0000313" key="9">
    <source>
        <dbReference type="Proteomes" id="UP000054321"/>
    </source>
</evidence>
<dbReference type="SUPFAM" id="SSF57701">
    <property type="entry name" value="Zn2/Cys6 DNA-binding domain"/>
    <property type="match status" value="1"/>
</dbReference>
<keyword evidence="9" id="KW-1185">Reference proteome</keyword>
<dbReference type="Pfam" id="PF11951">
    <property type="entry name" value="Fungal_trans_2"/>
    <property type="match status" value="1"/>
</dbReference>
<keyword evidence="5" id="KW-0804">Transcription</keyword>
<dbReference type="STRING" id="913774.A0A0C3CEV0"/>
<dbReference type="InterPro" id="IPR036864">
    <property type="entry name" value="Zn2-C6_fun-type_DNA-bd_sf"/>
</dbReference>
<reference evidence="8 9" key="1">
    <citation type="submission" date="2014-04" db="EMBL/GenBank/DDBJ databases">
        <authorList>
            <consortium name="DOE Joint Genome Institute"/>
            <person name="Kuo A."/>
            <person name="Martino E."/>
            <person name="Perotto S."/>
            <person name="Kohler A."/>
            <person name="Nagy L.G."/>
            <person name="Floudas D."/>
            <person name="Copeland A."/>
            <person name="Barry K.W."/>
            <person name="Cichocki N."/>
            <person name="Veneault-Fourrey C."/>
            <person name="LaButti K."/>
            <person name="Lindquist E.A."/>
            <person name="Lipzen A."/>
            <person name="Lundell T."/>
            <person name="Morin E."/>
            <person name="Murat C."/>
            <person name="Sun H."/>
            <person name="Tunlid A."/>
            <person name="Henrissat B."/>
            <person name="Grigoriev I.V."/>
            <person name="Hibbett D.S."/>
            <person name="Martin F."/>
            <person name="Nordberg H.P."/>
            <person name="Cantor M.N."/>
            <person name="Hua S.X."/>
        </authorList>
    </citation>
    <scope>NUCLEOTIDE SEQUENCE [LARGE SCALE GENOMIC DNA]</scope>
    <source>
        <strain evidence="8 9">Zn</strain>
    </source>
</reference>
<gene>
    <name evidence="8" type="ORF">OIDMADRAFT_147891</name>
</gene>
<evidence type="ECO:0000256" key="2">
    <source>
        <dbReference type="ARBA" id="ARBA00022833"/>
    </source>
</evidence>
<evidence type="ECO:0000259" key="7">
    <source>
        <dbReference type="PROSITE" id="PS50048"/>
    </source>
</evidence>
<evidence type="ECO:0000256" key="3">
    <source>
        <dbReference type="ARBA" id="ARBA00023015"/>
    </source>
</evidence>
<dbReference type="Proteomes" id="UP000054321">
    <property type="component" value="Unassembled WGS sequence"/>
</dbReference>
<dbReference type="GO" id="GO:0003677">
    <property type="term" value="F:DNA binding"/>
    <property type="evidence" value="ECO:0007669"/>
    <property type="project" value="UniProtKB-KW"/>
</dbReference>